<evidence type="ECO:0008006" key="3">
    <source>
        <dbReference type="Google" id="ProtNLM"/>
    </source>
</evidence>
<reference evidence="1 2" key="1">
    <citation type="submission" date="2021-01" db="EMBL/GenBank/DDBJ databases">
        <title>Belnapia mucosa sp. nov. and Belnapia arida sp. nov., isolated from the Tabernas Desert (Almeria, Spain).</title>
        <authorList>
            <person name="Molina-Menor E."/>
            <person name="Vidal-Verdu A."/>
            <person name="Calonge A."/>
            <person name="Satari L."/>
            <person name="Pereto J."/>
            <person name="Porcar M."/>
        </authorList>
    </citation>
    <scope>NUCLEOTIDE SEQUENCE [LARGE SCALE GENOMIC DNA]</scope>
    <source>
        <strain evidence="1 2">T18</strain>
    </source>
</reference>
<sequence>MEILIERCRHHYNTALPHNALGYRPPAPEAVLPCRAGPTYAALRHAQPARLKLSHNLWRFVRGQAKDTGKGLKVCGVFVVRGSDTDQSALRVPRNGLSFLAQTALLPRRGSPCPHWSVPHSASWPPCFPS</sequence>
<dbReference type="EMBL" id="JAETWB010000011">
    <property type="protein sequence ID" value="MBL6080207.1"/>
    <property type="molecule type" value="Genomic_DNA"/>
</dbReference>
<comment type="caution">
    <text evidence="1">The sequence shown here is derived from an EMBL/GenBank/DDBJ whole genome shotgun (WGS) entry which is preliminary data.</text>
</comment>
<proteinExistence type="predicted"/>
<protein>
    <recommendedName>
        <fullName evidence="3">Integrase catalytic domain-containing protein</fullName>
    </recommendedName>
</protein>
<evidence type="ECO:0000313" key="2">
    <source>
        <dbReference type="Proteomes" id="UP000660885"/>
    </source>
</evidence>
<name>A0ABS1U683_9PROT</name>
<gene>
    <name evidence="1" type="ORF">JMJ56_19500</name>
</gene>
<evidence type="ECO:0000313" key="1">
    <source>
        <dbReference type="EMBL" id="MBL6080207.1"/>
    </source>
</evidence>
<organism evidence="1 2">
    <name type="scientific">Belnapia arida</name>
    <dbReference type="NCBI Taxonomy" id="2804533"/>
    <lineage>
        <taxon>Bacteria</taxon>
        <taxon>Pseudomonadati</taxon>
        <taxon>Pseudomonadota</taxon>
        <taxon>Alphaproteobacteria</taxon>
        <taxon>Acetobacterales</taxon>
        <taxon>Roseomonadaceae</taxon>
        <taxon>Belnapia</taxon>
    </lineage>
</organism>
<dbReference type="Proteomes" id="UP000660885">
    <property type="component" value="Unassembled WGS sequence"/>
</dbReference>
<keyword evidence="2" id="KW-1185">Reference proteome</keyword>
<accession>A0ABS1U683</accession>